<comment type="caution">
    <text evidence="2">The sequence shown here is derived from an EMBL/GenBank/DDBJ whole genome shotgun (WGS) entry which is preliminary data.</text>
</comment>
<dbReference type="EMBL" id="JAFCIX010000076">
    <property type="protein sequence ID" value="KAH6599171.1"/>
    <property type="molecule type" value="Genomic_DNA"/>
</dbReference>
<name>A0ABQ8FM71_9FUNG</name>
<feature type="compositionally biased region" description="Basic and acidic residues" evidence="1">
    <location>
        <begin position="431"/>
        <end position="440"/>
    </location>
</feature>
<feature type="region of interest" description="Disordered" evidence="1">
    <location>
        <begin position="422"/>
        <end position="550"/>
    </location>
</feature>
<reference evidence="2 3" key="1">
    <citation type="submission" date="2021-02" db="EMBL/GenBank/DDBJ databases">
        <title>Variation within the Batrachochytrium salamandrivorans European outbreak.</title>
        <authorList>
            <person name="Kelly M."/>
            <person name="Pasmans F."/>
            <person name="Shea T.P."/>
            <person name="Munoz J.F."/>
            <person name="Carranza S."/>
            <person name="Cuomo C.A."/>
            <person name="Martel A."/>
        </authorList>
    </citation>
    <scope>NUCLEOTIDE SEQUENCE [LARGE SCALE GENOMIC DNA]</scope>
    <source>
        <strain evidence="2 3">AMFP18/2</strain>
    </source>
</reference>
<sequence length="752" mass="83626">MDTQKKITELFYARPTHAPTLIPTPLEFSDNEFEAAIKASLLGPLDFPFGHNTSPPRMESRNESLHNEPWSPDLFADLAGPSKLLPVAAPTPLSNKQRARVNVRIHNDDGDDDDDDEIFQPSILFRSHEKKKYTIPQPGSTPKTLRRHEDLLNTSTKSLNLPHNAETPTKTASSSQNHTIIRKRLKSENESFKTTLYTAYGITGTPLRSNSHLKPLTSKTAGILSATKSTPDLEPPSLPQPRQIISESDDSDAFESQDIHLCRVAGKKIPASSHSAQNECHIEETLAGMRTQSNAQTLFENISQDEYFLGPIKSSTKEILKSEKEGHSKLSQFLRGSVDSHCQITPQSTARHSIRTLPQTAPGIPSYGLEVNQESGYGYQKSNSRCSHPDIGVGRHSEPSRITRMQSQDVALRALLSMDDDQAGYTTPTKMQEKYTTENKHTRHPAKISTNPKQNIQVSTTSPRNNRLSRFVADHQTHIRPSFSRTKSKEFEQERRQQIAAESAKTDSLINHQPLNEQRHQSPHEQFSPFNLEGGRNRKRASNSHKQTISERASMMVLPTLRYTIDGIDDADSEVVPTRRLGSIVDPKGDRTLGINVPFKTHIEEIESDDSDDEGIDNEDADVCDIPYDGFVNIQQLKESGKLLGSLGNYLNQFSEKGRRKKSKRVGGAGSNSLHTCNSGSHHELGGPSSNRNGGEDYFFRVGNSSLHESDLLNLGSHSGAELAGRRTAKKVSGSRGQGKWRPRGRGAWRKK</sequence>
<feature type="compositionally biased region" description="Polar residues" evidence="1">
    <location>
        <begin position="448"/>
        <end position="468"/>
    </location>
</feature>
<accession>A0ABQ8FM71</accession>
<feature type="compositionally biased region" description="Basic and acidic residues" evidence="1">
    <location>
        <begin position="487"/>
        <end position="497"/>
    </location>
</feature>
<keyword evidence="3" id="KW-1185">Reference proteome</keyword>
<evidence type="ECO:0000313" key="3">
    <source>
        <dbReference type="Proteomes" id="UP001648503"/>
    </source>
</evidence>
<dbReference type="Proteomes" id="UP001648503">
    <property type="component" value="Unassembled WGS sequence"/>
</dbReference>
<feature type="compositionally biased region" description="Polar residues" evidence="1">
    <location>
        <begin position="506"/>
        <end position="516"/>
    </location>
</feature>
<evidence type="ECO:0000256" key="1">
    <source>
        <dbReference type="SAM" id="MobiDB-lite"/>
    </source>
</evidence>
<gene>
    <name evidence="2" type="ORF">BASA50_003199</name>
</gene>
<organism evidence="2 3">
    <name type="scientific">Batrachochytrium salamandrivorans</name>
    <dbReference type="NCBI Taxonomy" id="1357716"/>
    <lineage>
        <taxon>Eukaryota</taxon>
        <taxon>Fungi</taxon>
        <taxon>Fungi incertae sedis</taxon>
        <taxon>Chytridiomycota</taxon>
        <taxon>Chytridiomycota incertae sedis</taxon>
        <taxon>Chytridiomycetes</taxon>
        <taxon>Rhizophydiales</taxon>
        <taxon>Rhizophydiales incertae sedis</taxon>
        <taxon>Batrachochytrium</taxon>
    </lineage>
</organism>
<feature type="region of interest" description="Disordered" evidence="1">
    <location>
        <begin position="656"/>
        <end position="692"/>
    </location>
</feature>
<evidence type="ECO:0000313" key="2">
    <source>
        <dbReference type="EMBL" id="KAH6599171.1"/>
    </source>
</evidence>
<feature type="compositionally biased region" description="Basic residues" evidence="1">
    <location>
        <begin position="739"/>
        <end position="752"/>
    </location>
</feature>
<feature type="region of interest" description="Disordered" evidence="1">
    <location>
        <begin position="717"/>
        <end position="752"/>
    </location>
</feature>
<protein>
    <submittedName>
        <fullName evidence="2">Uncharacterized protein</fullName>
    </submittedName>
</protein>
<proteinExistence type="predicted"/>
<feature type="region of interest" description="Disordered" evidence="1">
    <location>
        <begin position="155"/>
        <end position="178"/>
    </location>
</feature>